<keyword evidence="7" id="KW-1133">Transmembrane helix</keyword>
<reference evidence="13" key="1">
    <citation type="submission" date="2025-08" db="UniProtKB">
        <authorList>
            <consortium name="RefSeq"/>
        </authorList>
    </citation>
    <scope>IDENTIFICATION</scope>
    <source>
        <tissue evidence="13">Blood</tissue>
    </source>
</reference>
<dbReference type="InterPro" id="IPR046338">
    <property type="entry name" value="GAIN_dom_sf"/>
</dbReference>
<evidence type="ECO:0000313" key="13">
    <source>
        <dbReference type="RefSeq" id="XP_010853720.1"/>
    </source>
</evidence>
<evidence type="ECO:0000256" key="8">
    <source>
        <dbReference type="ARBA" id="ARBA00023136"/>
    </source>
</evidence>
<dbReference type="SMART" id="SM00303">
    <property type="entry name" value="GPS"/>
    <property type="match status" value="1"/>
</dbReference>
<dbReference type="AlphaFoldDB" id="A0A6P3IRF4"/>
<dbReference type="GO" id="GO:0005886">
    <property type="term" value="C:plasma membrane"/>
    <property type="evidence" value="ECO:0007669"/>
    <property type="project" value="TreeGrafter"/>
</dbReference>
<evidence type="ECO:0000256" key="4">
    <source>
        <dbReference type="ARBA" id="ARBA00022737"/>
    </source>
</evidence>
<keyword evidence="10" id="KW-0325">Glycoprotein</keyword>
<keyword evidence="8" id="KW-0472">Membrane</keyword>
<protein>
    <submittedName>
        <fullName evidence="13">EGF-like module-containing mucin-like hormone receptor-like 2</fullName>
    </submittedName>
</protein>
<keyword evidence="3" id="KW-0732">Signal</keyword>
<keyword evidence="12" id="KW-1185">Reference proteome</keyword>
<dbReference type="PANTHER" id="PTHR12011">
    <property type="entry name" value="ADHESION G-PROTEIN COUPLED RECEPTOR"/>
    <property type="match status" value="1"/>
</dbReference>
<dbReference type="Pfam" id="PF01825">
    <property type="entry name" value="GPS"/>
    <property type="match status" value="1"/>
</dbReference>
<keyword evidence="2" id="KW-0812">Transmembrane</keyword>
<name>A0A6P3IRF4_BISBB</name>
<evidence type="ECO:0000256" key="9">
    <source>
        <dbReference type="ARBA" id="ARBA00023157"/>
    </source>
</evidence>
<dbReference type="GO" id="GO:0007189">
    <property type="term" value="P:adenylate cyclase-activating G protein-coupled receptor signaling pathway"/>
    <property type="evidence" value="ECO:0007669"/>
    <property type="project" value="TreeGrafter"/>
</dbReference>
<keyword evidence="4" id="KW-0677">Repeat</keyword>
<evidence type="ECO:0000256" key="5">
    <source>
        <dbReference type="ARBA" id="ARBA00022837"/>
    </source>
</evidence>
<dbReference type="KEGG" id="bbis:104999812"/>
<evidence type="ECO:0000256" key="2">
    <source>
        <dbReference type="ARBA" id="ARBA00022692"/>
    </source>
</evidence>
<keyword evidence="9" id="KW-1015">Disulfide bond</keyword>
<dbReference type="RefSeq" id="XP_010853720.1">
    <property type="nucleotide sequence ID" value="XM_010855418.1"/>
</dbReference>
<dbReference type="InterPro" id="IPR057244">
    <property type="entry name" value="GAIN_B"/>
</dbReference>
<evidence type="ECO:0000256" key="10">
    <source>
        <dbReference type="ARBA" id="ARBA00023180"/>
    </source>
</evidence>
<evidence type="ECO:0000256" key="7">
    <source>
        <dbReference type="ARBA" id="ARBA00022989"/>
    </source>
</evidence>
<dbReference type="FunFam" id="2.60.220.50:FF:000056">
    <property type="entry name" value="Uncharacterized protein"/>
    <property type="match status" value="1"/>
</dbReference>
<keyword evidence="5" id="KW-0106">Calcium</keyword>
<dbReference type="InterPro" id="IPR000203">
    <property type="entry name" value="GPS"/>
</dbReference>
<dbReference type="InterPro" id="IPR003056">
    <property type="entry name" value="GPCR_2_ADGRE2_ADGRE5"/>
</dbReference>
<dbReference type="OrthoDB" id="1100386at2759"/>
<dbReference type="GO" id="GO:0007155">
    <property type="term" value="P:cell adhesion"/>
    <property type="evidence" value="ECO:0007669"/>
    <property type="project" value="UniProtKB-KW"/>
</dbReference>
<dbReference type="GO" id="GO:0004930">
    <property type="term" value="F:G protein-coupled receptor activity"/>
    <property type="evidence" value="ECO:0007669"/>
    <property type="project" value="InterPro"/>
</dbReference>
<feature type="domain" description="GAIN-B" evidence="11">
    <location>
        <begin position="1"/>
        <end position="148"/>
    </location>
</feature>
<proteinExistence type="predicted"/>
<evidence type="ECO:0000256" key="1">
    <source>
        <dbReference type="ARBA" id="ARBA00004370"/>
    </source>
</evidence>
<dbReference type="PRINTS" id="PR01278">
    <property type="entry name" value="CD97PROTEIN"/>
</dbReference>
<accession>A0A6P3IRF4</accession>
<dbReference type="Gene3D" id="2.60.220.50">
    <property type="match status" value="1"/>
</dbReference>
<dbReference type="PANTHER" id="PTHR12011:SF472">
    <property type="entry name" value="ADHESION G PROTEIN-COUPLED RECEPTOR E2"/>
    <property type="match status" value="1"/>
</dbReference>
<keyword evidence="6" id="KW-0130">Cell adhesion</keyword>
<dbReference type="GeneID" id="104999812"/>
<evidence type="ECO:0000259" key="11">
    <source>
        <dbReference type="PROSITE" id="PS50221"/>
    </source>
</evidence>
<dbReference type="PROSITE" id="PS50221">
    <property type="entry name" value="GAIN_B"/>
    <property type="match status" value="1"/>
</dbReference>
<evidence type="ECO:0000256" key="6">
    <source>
        <dbReference type="ARBA" id="ARBA00022889"/>
    </source>
</evidence>
<evidence type="ECO:0000313" key="12">
    <source>
        <dbReference type="Proteomes" id="UP000515208"/>
    </source>
</evidence>
<sequence>MMLTWDTVHDSGDSGLAVVGLLSTPGMDRFLAEAPLVLDAEELTTLREIHRGLLQETSHILLSDVISAFITNKDTENLRSPVTFVFQHSVTPGPREKVHCVYWEHGQNGSGHWDTRGCWVTSTRDNSTTCQCSHLSIFAVLMAHYSVQVRTLTQAASKGYCCVTNSPTHSSFRNIDLLLSHSFFKLANSRGSDELSVQVPTSLINLSSENWGRPLTP</sequence>
<dbReference type="Proteomes" id="UP000515208">
    <property type="component" value="Unplaced"/>
</dbReference>
<gene>
    <name evidence="13" type="primary">LOC104999812</name>
</gene>
<organism evidence="12 13">
    <name type="scientific">Bison bison bison</name>
    <name type="common">North American plains bison</name>
    <dbReference type="NCBI Taxonomy" id="43346"/>
    <lineage>
        <taxon>Eukaryota</taxon>
        <taxon>Metazoa</taxon>
        <taxon>Chordata</taxon>
        <taxon>Craniata</taxon>
        <taxon>Vertebrata</taxon>
        <taxon>Euteleostomi</taxon>
        <taxon>Mammalia</taxon>
        <taxon>Eutheria</taxon>
        <taxon>Laurasiatheria</taxon>
        <taxon>Artiodactyla</taxon>
        <taxon>Ruminantia</taxon>
        <taxon>Pecora</taxon>
        <taxon>Bovidae</taxon>
        <taxon>Bovinae</taxon>
        <taxon>Bison</taxon>
    </lineage>
</organism>
<evidence type="ECO:0000256" key="3">
    <source>
        <dbReference type="ARBA" id="ARBA00022729"/>
    </source>
</evidence>
<comment type="subcellular location">
    <subcellularLocation>
        <location evidence="1">Membrane</location>
    </subcellularLocation>
</comment>